<organism evidence="1">
    <name type="scientific">marine sediment metagenome</name>
    <dbReference type="NCBI Taxonomy" id="412755"/>
    <lineage>
        <taxon>unclassified sequences</taxon>
        <taxon>metagenomes</taxon>
        <taxon>ecological metagenomes</taxon>
    </lineage>
</organism>
<reference evidence="1" key="1">
    <citation type="journal article" date="2014" name="Front. Microbiol.">
        <title>High frequency of phylogenetically diverse reductive dehalogenase-homologous genes in deep subseafloor sedimentary metagenomes.</title>
        <authorList>
            <person name="Kawai M."/>
            <person name="Futagami T."/>
            <person name="Toyoda A."/>
            <person name="Takaki Y."/>
            <person name="Nishi S."/>
            <person name="Hori S."/>
            <person name="Arai W."/>
            <person name="Tsubouchi T."/>
            <person name="Morono Y."/>
            <person name="Uchiyama I."/>
            <person name="Ito T."/>
            <person name="Fujiyama A."/>
            <person name="Inagaki F."/>
            <person name="Takami H."/>
        </authorList>
    </citation>
    <scope>NUCLEOTIDE SEQUENCE</scope>
    <source>
        <strain evidence="1">Expedition CK06-06</strain>
    </source>
</reference>
<accession>X0ULG0</accession>
<name>X0ULG0_9ZZZZ</name>
<protein>
    <submittedName>
        <fullName evidence="1">Uncharacterized protein</fullName>
    </submittedName>
</protein>
<proteinExistence type="predicted"/>
<gene>
    <name evidence="1" type="ORF">S01H1_45343</name>
</gene>
<comment type="caution">
    <text evidence="1">The sequence shown here is derived from an EMBL/GenBank/DDBJ whole genome shotgun (WGS) entry which is preliminary data.</text>
</comment>
<dbReference type="EMBL" id="BARS01028971">
    <property type="protein sequence ID" value="GAG00117.1"/>
    <property type="molecule type" value="Genomic_DNA"/>
</dbReference>
<feature type="non-terminal residue" evidence="1">
    <location>
        <position position="98"/>
    </location>
</feature>
<sequence>MAYKFKFDLSRVSKTFFKGIAKDAHERGVHKRAGKNVRYLANKLRVGELTGLNVADAATLVEDLVDVQARNLADEEKFRKTKNRTLLLPHCTRKYMDG</sequence>
<evidence type="ECO:0000313" key="1">
    <source>
        <dbReference type="EMBL" id="GAG00117.1"/>
    </source>
</evidence>
<dbReference type="AlphaFoldDB" id="X0ULG0"/>